<keyword evidence="2" id="KW-1185">Reference proteome</keyword>
<protein>
    <recommendedName>
        <fullName evidence="3">Sulfotransferase domain-containing protein</fullName>
    </recommendedName>
</protein>
<organism evidence="1 2">
    <name type="scientific">Methylocaldum szegediense</name>
    <dbReference type="NCBI Taxonomy" id="73780"/>
    <lineage>
        <taxon>Bacteria</taxon>
        <taxon>Pseudomonadati</taxon>
        <taxon>Pseudomonadota</taxon>
        <taxon>Gammaproteobacteria</taxon>
        <taxon>Methylococcales</taxon>
        <taxon>Methylococcaceae</taxon>
        <taxon>Methylocaldum</taxon>
    </lineage>
</organism>
<accession>A0ABN8XAI8</accession>
<dbReference type="InterPro" id="IPR027417">
    <property type="entry name" value="P-loop_NTPase"/>
</dbReference>
<dbReference type="SUPFAM" id="SSF52540">
    <property type="entry name" value="P-loop containing nucleoside triphosphate hydrolases"/>
    <property type="match status" value="1"/>
</dbReference>
<evidence type="ECO:0000313" key="2">
    <source>
        <dbReference type="Proteomes" id="UP001162030"/>
    </source>
</evidence>
<evidence type="ECO:0008006" key="3">
    <source>
        <dbReference type="Google" id="ProtNLM"/>
    </source>
</evidence>
<proteinExistence type="predicted"/>
<dbReference type="RefSeq" id="WP_317963420.1">
    <property type="nucleotide sequence ID" value="NZ_OX458333.1"/>
</dbReference>
<dbReference type="EMBL" id="OX458333">
    <property type="protein sequence ID" value="CAI8926591.1"/>
    <property type="molecule type" value="Genomic_DNA"/>
</dbReference>
<sequence length="353" mass="39724">MSIVVTKPTTIKLAPYDQVPVFLHSMWRTGSTYLISRFAASDNYLPFYEPFHEYIGDAKARKYVAANYDRLRVGLCHPEVKGGLFQVYEERVTPYGPPLHSLYCPTSAIFDVYRGVSPKSLSYLEACVRYAISRGKRAVFGFCRSGIQAPDIAAHIPGHHIYLYRNPVEQFLSYGFPGKNDYFLPTTFLQLASSPVWKRAFREACDVLPTSAHLLLTSATYFTGLVPAKVSQIVARRALRHLGELDAFSVFYLSWLISVDAARRSGMEMVSLNNLLEDSTRARFEHTFGIVLKGLQSTKTAYVDEFASRLAKKASDIQHIYDHISSQNLAGEYPSDNSSVNDRLGPWPHTALQ</sequence>
<dbReference type="Gene3D" id="3.40.50.300">
    <property type="entry name" value="P-loop containing nucleotide triphosphate hydrolases"/>
    <property type="match status" value="1"/>
</dbReference>
<dbReference type="Proteomes" id="UP001162030">
    <property type="component" value="Chromosome"/>
</dbReference>
<gene>
    <name evidence="1" type="ORF">MSZNOR_3950</name>
</gene>
<name>A0ABN8XAI8_9GAMM</name>
<reference evidence="1 2" key="1">
    <citation type="submission" date="2023-03" db="EMBL/GenBank/DDBJ databases">
        <authorList>
            <person name="Pearce D."/>
        </authorList>
    </citation>
    <scope>NUCLEOTIDE SEQUENCE [LARGE SCALE GENOMIC DNA]</scope>
    <source>
        <strain evidence="1">Msz</strain>
    </source>
</reference>
<evidence type="ECO:0000313" key="1">
    <source>
        <dbReference type="EMBL" id="CAI8926591.1"/>
    </source>
</evidence>